<dbReference type="PANTHER" id="PTHR43301">
    <property type="entry name" value="ARABINAN ENDO-1,5-ALPHA-L-ARABINOSIDASE"/>
    <property type="match status" value="1"/>
</dbReference>
<keyword evidence="2" id="KW-0378">Hydrolase</keyword>
<accession>A0A6A5Y799</accession>
<organism evidence="2 3">
    <name type="scientific">Aaosphaeria arxii CBS 175.79</name>
    <dbReference type="NCBI Taxonomy" id="1450172"/>
    <lineage>
        <taxon>Eukaryota</taxon>
        <taxon>Fungi</taxon>
        <taxon>Dikarya</taxon>
        <taxon>Ascomycota</taxon>
        <taxon>Pezizomycotina</taxon>
        <taxon>Dothideomycetes</taxon>
        <taxon>Pleosporomycetidae</taxon>
        <taxon>Pleosporales</taxon>
        <taxon>Pleosporales incertae sedis</taxon>
        <taxon>Aaosphaeria</taxon>
    </lineage>
</organism>
<protein>
    <submittedName>
        <fullName evidence="2">Glycoside hydrolase family 43 protein</fullName>
    </submittedName>
</protein>
<evidence type="ECO:0000313" key="2">
    <source>
        <dbReference type="EMBL" id="KAF2021169.1"/>
    </source>
</evidence>
<name>A0A6A5Y799_9PLEO</name>
<dbReference type="GeneID" id="54278747"/>
<evidence type="ECO:0000313" key="3">
    <source>
        <dbReference type="Proteomes" id="UP000799778"/>
    </source>
</evidence>
<dbReference type="PANTHER" id="PTHR43301:SF8">
    <property type="entry name" value="ARABINOSIDASE-RELATED"/>
    <property type="match status" value="1"/>
</dbReference>
<dbReference type="InterPro" id="IPR023296">
    <property type="entry name" value="Glyco_hydro_beta-prop_sf"/>
</dbReference>
<dbReference type="CDD" id="cd08983">
    <property type="entry name" value="GH43_Bt3655-like"/>
    <property type="match status" value="1"/>
</dbReference>
<dbReference type="AlphaFoldDB" id="A0A6A5Y799"/>
<gene>
    <name evidence="2" type="ORF">BU24DRAFT_15873</name>
</gene>
<proteinExistence type="predicted"/>
<dbReference type="GO" id="GO:0016787">
    <property type="term" value="F:hydrolase activity"/>
    <property type="evidence" value="ECO:0007669"/>
    <property type="project" value="UniProtKB-KW"/>
</dbReference>
<dbReference type="Proteomes" id="UP000799778">
    <property type="component" value="Unassembled WGS sequence"/>
</dbReference>
<reference evidence="2" key="1">
    <citation type="journal article" date="2020" name="Stud. Mycol.">
        <title>101 Dothideomycetes genomes: a test case for predicting lifestyles and emergence of pathogens.</title>
        <authorList>
            <person name="Haridas S."/>
            <person name="Albert R."/>
            <person name="Binder M."/>
            <person name="Bloem J."/>
            <person name="Labutti K."/>
            <person name="Salamov A."/>
            <person name="Andreopoulos B."/>
            <person name="Baker S."/>
            <person name="Barry K."/>
            <person name="Bills G."/>
            <person name="Bluhm B."/>
            <person name="Cannon C."/>
            <person name="Castanera R."/>
            <person name="Culley D."/>
            <person name="Daum C."/>
            <person name="Ezra D."/>
            <person name="Gonzalez J."/>
            <person name="Henrissat B."/>
            <person name="Kuo A."/>
            <person name="Liang C."/>
            <person name="Lipzen A."/>
            <person name="Lutzoni F."/>
            <person name="Magnuson J."/>
            <person name="Mondo S."/>
            <person name="Nolan M."/>
            <person name="Ohm R."/>
            <person name="Pangilinan J."/>
            <person name="Park H.-J."/>
            <person name="Ramirez L."/>
            <person name="Alfaro M."/>
            <person name="Sun H."/>
            <person name="Tritt A."/>
            <person name="Yoshinaga Y."/>
            <person name="Zwiers L.-H."/>
            <person name="Turgeon B."/>
            <person name="Goodwin S."/>
            <person name="Spatafora J."/>
            <person name="Crous P."/>
            <person name="Grigoriev I."/>
        </authorList>
    </citation>
    <scope>NUCLEOTIDE SEQUENCE</scope>
    <source>
        <strain evidence="2">CBS 175.79</strain>
    </source>
</reference>
<feature type="chain" id="PRO_5025643669" evidence="1">
    <location>
        <begin position="22"/>
        <end position="351"/>
    </location>
</feature>
<sequence>MSLLNMRSLISLSVFATCALAAPASQALDFSSFSPRSVHQRADPSLTGYLGAFFLGDKPSVYFYTSNGNNANSFKALNKGQPVINPTKGTKGVRDPSLIAGGGREASKKWYIIGTDLEIGKTTWDAAQRTGSRGIFVWESVDLVNWAQERLVEVEDKTAGMVWAPDAIWDAEKGQYLVHWASKFYATSDPQHTGSPSATRIRYAYTSDFKTFSAPQDYINKSPTNIIDLNILPLGDKTYARFMKDETAKTVFTEISTTGLFGSWARPGGSNAIIASGVEGPAAYWDNQVQGKAHLLLDFYGSDGYRPYETSDVKGGKWTASDRTNFPKNLRHGSVLPVNATIASALAARWP</sequence>
<dbReference type="SUPFAM" id="SSF75005">
    <property type="entry name" value="Arabinanase/levansucrase/invertase"/>
    <property type="match status" value="1"/>
</dbReference>
<dbReference type="EMBL" id="ML978066">
    <property type="protein sequence ID" value="KAF2021169.1"/>
    <property type="molecule type" value="Genomic_DNA"/>
</dbReference>
<keyword evidence="3" id="KW-1185">Reference proteome</keyword>
<keyword evidence="1" id="KW-0732">Signal</keyword>
<dbReference type="InterPro" id="IPR050727">
    <property type="entry name" value="GH43_arabinanases"/>
</dbReference>
<feature type="signal peptide" evidence="1">
    <location>
        <begin position="1"/>
        <end position="21"/>
    </location>
</feature>
<evidence type="ECO:0000256" key="1">
    <source>
        <dbReference type="SAM" id="SignalP"/>
    </source>
</evidence>
<dbReference type="RefSeq" id="XP_033389508.1">
    <property type="nucleotide sequence ID" value="XM_033521350.1"/>
</dbReference>
<dbReference type="Gene3D" id="2.115.10.20">
    <property type="entry name" value="Glycosyl hydrolase domain, family 43"/>
    <property type="match status" value="1"/>
</dbReference>
<dbReference type="OrthoDB" id="19657at2759"/>